<reference evidence="1" key="1">
    <citation type="submission" date="2023-09" db="EMBL/GenBank/DDBJ databases">
        <title>Description of first Herbaspirillum huttiense subsp. nephrolepsisexaltata and Herbaspirillum huttiense subsp. lycopersicon.</title>
        <authorList>
            <person name="Poudel M."/>
            <person name="Sharma A."/>
            <person name="Goss E."/>
            <person name="Tapia J.H."/>
            <person name="Harmon C.M."/>
            <person name="Jones J.B."/>
        </authorList>
    </citation>
    <scope>NUCLEOTIDE SEQUENCE</scope>
    <source>
        <strain evidence="1">SE1</strain>
    </source>
</reference>
<dbReference type="InterPro" id="IPR024064">
    <property type="entry name" value="FdhE-like_sf"/>
</dbReference>
<accession>A0ABU2EPC5</accession>
<evidence type="ECO:0000313" key="1">
    <source>
        <dbReference type="EMBL" id="MDR9849607.1"/>
    </source>
</evidence>
<dbReference type="EMBL" id="JAVLSJ010000007">
    <property type="protein sequence ID" value="MDR9849607.1"/>
    <property type="molecule type" value="Genomic_DNA"/>
</dbReference>
<dbReference type="SUPFAM" id="SSF144020">
    <property type="entry name" value="FdhE-like"/>
    <property type="match status" value="1"/>
</dbReference>
<proteinExistence type="predicted"/>
<protein>
    <submittedName>
        <fullName evidence="1">Uncharacterized protein</fullName>
    </submittedName>
</protein>
<dbReference type="RefSeq" id="WP_209567842.1">
    <property type="nucleotide sequence ID" value="NZ_JAVLSJ010000007.1"/>
</dbReference>
<comment type="caution">
    <text evidence="1">The sequence shown here is derived from an EMBL/GenBank/DDBJ whole genome shotgun (WGS) entry which is preliminary data.</text>
</comment>
<evidence type="ECO:0000313" key="2">
    <source>
        <dbReference type="Proteomes" id="UP001246576"/>
    </source>
</evidence>
<name>A0ABU2EPC5_9BURK</name>
<keyword evidence="2" id="KW-1185">Reference proteome</keyword>
<gene>
    <name evidence="1" type="ORF">RI048_15330</name>
</gene>
<dbReference type="Proteomes" id="UP001246576">
    <property type="component" value="Unassembled WGS sequence"/>
</dbReference>
<organism evidence="1 2">
    <name type="scientific">Herbaspirillum huttiense subsp. lycopersici</name>
    <dbReference type="NCBI Taxonomy" id="3074428"/>
    <lineage>
        <taxon>Bacteria</taxon>
        <taxon>Pseudomonadati</taxon>
        <taxon>Pseudomonadota</taxon>
        <taxon>Betaproteobacteria</taxon>
        <taxon>Burkholderiales</taxon>
        <taxon>Oxalobacteraceae</taxon>
        <taxon>Herbaspirillum</taxon>
    </lineage>
</organism>
<sequence>MEYWHGTCPICDQGRLFITLNDDAGELFLLCEECESAWRKPEEIDVRSHHGFEGAKIRRANSAEIESFGWSRYPLNQIE</sequence>